<dbReference type="EMBL" id="MU004230">
    <property type="protein sequence ID" value="KAF2675535.1"/>
    <property type="molecule type" value="Genomic_DNA"/>
</dbReference>
<dbReference type="Proteomes" id="UP000799302">
    <property type="component" value="Unassembled WGS sequence"/>
</dbReference>
<keyword evidence="3" id="KW-1185">Reference proteome</keyword>
<feature type="compositionally biased region" description="Polar residues" evidence="1">
    <location>
        <begin position="126"/>
        <end position="136"/>
    </location>
</feature>
<protein>
    <submittedName>
        <fullName evidence="2">Uncharacterized protein</fullName>
    </submittedName>
</protein>
<name>A0A6A6UTF4_9PEZI</name>
<organism evidence="2 3">
    <name type="scientific">Microthyrium microscopicum</name>
    <dbReference type="NCBI Taxonomy" id="703497"/>
    <lineage>
        <taxon>Eukaryota</taxon>
        <taxon>Fungi</taxon>
        <taxon>Dikarya</taxon>
        <taxon>Ascomycota</taxon>
        <taxon>Pezizomycotina</taxon>
        <taxon>Dothideomycetes</taxon>
        <taxon>Dothideomycetes incertae sedis</taxon>
        <taxon>Microthyriales</taxon>
        <taxon>Microthyriaceae</taxon>
        <taxon>Microthyrium</taxon>
    </lineage>
</organism>
<gene>
    <name evidence="2" type="ORF">BT63DRAFT_450522</name>
</gene>
<dbReference type="AlphaFoldDB" id="A0A6A6UTF4"/>
<reference evidence="2" key="1">
    <citation type="journal article" date="2020" name="Stud. Mycol.">
        <title>101 Dothideomycetes genomes: a test case for predicting lifestyles and emergence of pathogens.</title>
        <authorList>
            <person name="Haridas S."/>
            <person name="Albert R."/>
            <person name="Binder M."/>
            <person name="Bloem J."/>
            <person name="Labutti K."/>
            <person name="Salamov A."/>
            <person name="Andreopoulos B."/>
            <person name="Baker S."/>
            <person name="Barry K."/>
            <person name="Bills G."/>
            <person name="Bluhm B."/>
            <person name="Cannon C."/>
            <person name="Castanera R."/>
            <person name="Culley D."/>
            <person name="Daum C."/>
            <person name="Ezra D."/>
            <person name="Gonzalez J."/>
            <person name="Henrissat B."/>
            <person name="Kuo A."/>
            <person name="Liang C."/>
            <person name="Lipzen A."/>
            <person name="Lutzoni F."/>
            <person name="Magnuson J."/>
            <person name="Mondo S."/>
            <person name="Nolan M."/>
            <person name="Ohm R."/>
            <person name="Pangilinan J."/>
            <person name="Park H.-J."/>
            <person name="Ramirez L."/>
            <person name="Alfaro M."/>
            <person name="Sun H."/>
            <person name="Tritt A."/>
            <person name="Yoshinaga Y."/>
            <person name="Zwiers L.-H."/>
            <person name="Turgeon B."/>
            <person name="Goodwin S."/>
            <person name="Spatafora J."/>
            <person name="Crous P."/>
            <person name="Grigoriev I."/>
        </authorList>
    </citation>
    <scope>NUCLEOTIDE SEQUENCE</scope>
    <source>
        <strain evidence="2">CBS 115976</strain>
    </source>
</reference>
<evidence type="ECO:0000313" key="3">
    <source>
        <dbReference type="Proteomes" id="UP000799302"/>
    </source>
</evidence>
<feature type="region of interest" description="Disordered" evidence="1">
    <location>
        <begin position="117"/>
        <end position="136"/>
    </location>
</feature>
<evidence type="ECO:0000256" key="1">
    <source>
        <dbReference type="SAM" id="MobiDB-lite"/>
    </source>
</evidence>
<proteinExistence type="predicted"/>
<accession>A0A6A6UTF4</accession>
<sequence length="189" mass="21339">MLLFCYLVLPFFCRRPDGERRRRRIWLAAAQLIGEMRFYSPSSIDVESYIHIENPFLEVKRVVALLPGLPFICDTKLSKLSSGCTTRRSSGRFRVGWKSSRGSIACTACVHHTMKPSPPFQDQRESQTNNTIYTDSTNSFSSASQILTSHRLFPTGDFAILARIAAGSRLSWPTNTSRPVLPITESYVD</sequence>
<evidence type="ECO:0000313" key="2">
    <source>
        <dbReference type="EMBL" id="KAF2675535.1"/>
    </source>
</evidence>